<dbReference type="Pfam" id="PF02214">
    <property type="entry name" value="BTB_2"/>
    <property type="match status" value="1"/>
</dbReference>
<dbReference type="SUPFAM" id="SSF54695">
    <property type="entry name" value="POZ domain"/>
    <property type="match status" value="2"/>
</dbReference>
<dbReference type="eggNOG" id="ENOG502QRM9">
    <property type="taxonomic scope" value="Eukaryota"/>
</dbReference>
<name>H2AQE1_KAZAF</name>
<reference evidence="2 3" key="1">
    <citation type="journal article" date="2011" name="Proc. Natl. Acad. Sci. U.S.A.">
        <title>Evolutionary erosion of yeast sex chromosomes by mating-type switching accidents.</title>
        <authorList>
            <person name="Gordon J.L."/>
            <person name="Armisen D."/>
            <person name="Proux-Wera E."/>
            <person name="Oheigeartaigh S.S."/>
            <person name="Byrne K.P."/>
            <person name="Wolfe K.H."/>
        </authorList>
    </citation>
    <scope>NUCLEOTIDE SEQUENCE [LARGE SCALE GENOMIC DNA]</scope>
    <source>
        <strain evidence="3">ATCC 22294 / BCRC 22015 / CBS 2517 / CECT 1963 / NBRC 1671 / NRRL Y-8276</strain>
    </source>
</reference>
<dbReference type="InterPro" id="IPR003131">
    <property type="entry name" value="T1-type_BTB"/>
</dbReference>
<dbReference type="GeneID" id="13882972"/>
<sequence>MECLITMETEKSNDIPLSSHFLPVAKIYNIQINNENFKVSGKLLNFDSPNLFTNHFNNDPSTDFIHVDRDERSFRTILRYWQGYCLTIEDELEFLNVFLDAIHYKLLKLSDSLKKIDYYFVNIGGKSFKIPKHLFQNQGDSNNYFYVLTNTYFTTIERNGIGRLKSNSSLPIYIERSSEYFQDILNLLYGYDLKLSTEKRKSLLKECKFYRLLNLEQRLINCMTNLNPMINDEIQEEILINLNDVAIRGLQLKIDDDRSHGIKNVTNRTSCEDYSYAKVCTTPSSSSSSPTNENEHINKRFKVSKKKENITWNIVKYMRPYIDAFPRELIFQLNSNENTIIFNKANKIIHIDIVGSSLIQFEEKFTKLLKGNNIDLNKFKYKISNSKDSTTREHLILPACINISDLKVNDISCRNICQLINDSALNENVIDVTNIQNLNYSPGLKLYLKNSCWKLGVKNNALILIAIKIDSFCGVKEYHKTLDFI</sequence>
<dbReference type="STRING" id="1071382.H2AQE1"/>
<dbReference type="InterPro" id="IPR011333">
    <property type="entry name" value="SKP1/BTB/POZ_sf"/>
</dbReference>
<dbReference type="Proteomes" id="UP000005220">
    <property type="component" value="Chromosome 2"/>
</dbReference>
<evidence type="ECO:0000313" key="3">
    <source>
        <dbReference type="Proteomes" id="UP000005220"/>
    </source>
</evidence>
<dbReference type="EMBL" id="HE650822">
    <property type="protein sequence ID" value="CCF56591.1"/>
    <property type="molecule type" value="Genomic_DNA"/>
</dbReference>
<proteinExistence type="predicted"/>
<accession>H2AQE1</accession>
<evidence type="ECO:0000313" key="2">
    <source>
        <dbReference type="EMBL" id="CCF56591.1"/>
    </source>
</evidence>
<dbReference type="KEGG" id="kaf:KAFR_0B02950"/>
<dbReference type="AlphaFoldDB" id="H2AQE1"/>
<dbReference type="HOGENOM" id="CLU_017395_2_1_1"/>
<dbReference type="PANTHER" id="PTHR31758:SF2">
    <property type="entry name" value="BTB_POZ DOMAIN-CONTAINING PROTEIN YLR108C"/>
    <property type="match status" value="1"/>
</dbReference>
<gene>
    <name evidence="2" type="primary">KAFR0B02950</name>
    <name evidence="2" type="ORF">KAFR_0B02950</name>
</gene>
<organism evidence="2 3">
    <name type="scientific">Kazachstania africana (strain ATCC 22294 / BCRC 22015 / CBS 2517 / CECT 1963 / NBRC 1671 / NRRL Y-8276)</name>
    <name type="common">Yeast</name>
    <name type="synonym">Kluyveromyces africanus</name>
    <dbReference type="NCBI Taxonomy" id="1071382"/>
    <lineage>
        <taxon>Eukaryota</taxon>
        <taxon>Fungi</taxon>
        <taxon>Dikarya</taxon>
        <taxon>Ascomycota</taxon>
        <taxon>Saccharomycotina</taxon>
        <taxon>Saccharomycetes</taxon>
        <taxon>Saccharomycetales</taxon>
        <taxon>Saccharomycetaceae</taxon>
        <taxon>Kazachstania</taxon>
    </lineage>
</organism>
<protein>
    <recommendedName>
        <fullName evidence="1">Potassium channel tetramerisation-type BTB domain-containing protein</fullName>
    </recommendedName>
</protein>
<dbReference type="PANTHER" id="PTHR31758">
    <property type="entry name" value="BTB/POZ DOMAIN-CONTAINING PROTEIN YLR108C"/>
    <property type="match status" value="1"/>
</dbReference>
<keyword evidence="3" id="KW-1185">Reference proteome</keyword>
<dbReference type="RefSeq" id="XP_003955726.1">
    <property type="nucleotide sequence ID" value="XM_003955677.1"/>
</dbReference>
<dbReference type="GO" id="GO:0051260">
    <property type="term" value="P:protein homooligomerization"/>
    <property type="evidence" value="ECO:0007669"/>
    <property type="project" value="InterPro"/>
</dbReference>
<feature type="domain" description="Potassium channel tetramerisation-type BTB" evidence="1">
    <location>
        <begin position="121"/>
        <end position="215"/>
    </location>
</feature>
<dbReference type="Gene3D" id="3.30.710.10">
    <property type="entry name" value="Potassium Channel Kv1.1, Chain A"/>
    <property type="match status" value="2"/>
</dbReference>
<dbReference type="OrthoDB" id="2414723at2759"/>
<evidence type="ECO:0000259" key="1">
    <source>
        <dbReference type="Pfam" id="PF02214"/>
    </source>
</evidence>
<dbReference type="InParanoid" id="H2AQE1"/>